<dbReference type="EMBL" id="DF837736">
    <property type="protein sequence ID" value="GAT42323.1"/>
    <property type="molecule type" value="Genomic_DNA"/>
</dbReference>
<accession>A0ABQ0KU06</accession>
<organism evidence="1 2">
    <name type="scientific">Mycena chlorophos</name>
    <name type="common">Agaric fungus</name>
    <name type="synonym">Agaricus chlorophos</name>
    <dbReference type="NCBI Taxonomy" id="658473"/>
    <lineage>
        <taxon>Eukaryota</taxon>
        <taxon>Fungi</taxon>
        <taxon>Dikarya</taxon>
        <taxon>Basidiomycota</taxon>
        <taxon>Agaricomycotina</taxon>
        <taxon>Agaricomycetes</taxon>
        <taxon>Agaricomycetidae</taxon>
        <taxon>Agaricales</taxon>
        <taxon>Marasmiineae</taxon>
        <taxon>Mycenaceae</taxon>
        <taxon>Mycena</taxon>
    </lineage>
</organism>
<gene>
    <name evidence="1" type="ORF">MCHLO_00042</name>
</gene>
<protein>
    <submittedName>
        <fullName evidence="1">Uncharacterized protein</fullName>
    </submittedName>
</protein>
<proteinExistence type="predicted"/>
<evidence type="ECO:0000313" key="2">
    <source>
        <dbReference type="Proteomes" id="UP000815677"/>
    </source>
</evidence>
<dbReference type="Proteomes" id="UP000815677">
    <property type="component" value="Unassembled WGS sequence"/>
</dbReference>
<reference evidence="1" key="1">
    <citation type="submission" date="2014-09" db="EMBL/GenBank/DDBJ databases">
        <title>Genome sequence of the luminous mushroom Mycena chlorophos for searching fungal bioluminescence genes.</title>
        <authorList>
            <person name="Tanaka Y."/>
            <person name="Kasuga D."/>
            <person name="Oba Y."/>
            <person name="Hase S."/>
            <person name="Sato K."/>
            <person name="Oba Y."/>
            <person name="Sakakibara Y."/>
        </authorList>
    </citation>
    <scope>NUCLEOTIDE SEQUENCE</scope>
</reference>
<sequence length="263" mass="30149">MTVKTKRNVITSPLLALNHHYLRSLLLESRGSLIPSGPPALLSLCCCSGDHRLSFRTTEGIRRVLETAKIDYIRFPQPSQPTRWDGRAGRYSPWTVWRSSTSPHTRSRRWLPLARHRLRPPRASSSPGDLARQLGFAHVPESAQLFPMIKMVPRGVCVRAAYLARLFGWVPWMRSSMADNETMKRPILAYATGSHLLASPHACEIDTYEEDLRLEVADTRQIYRLRPGECRLRSRSSLYLRQRHRYLSKDTNAPSVAKELHDQ</sequence>
<keyword evidence="2" id="KW-1185">Reference proteome</keyword>
<evidence type="ECO:0000313" key="1">
    <source>
        <dbReference type="EMBL" id="GAT42323.1"/>
    </source>
</evidence>
<name>A0ABQ0KU06_MYCCL</name>